<protein>
    <recommendedName>
        <fullName evidence="1">Integrase catalytic domain-containing protein</fullName>
    </recommendedName>
</protein>
<evidence type="ECO:0000313" key="3">
    <source>
        <dbReference type="Proteomes" id="UP000054495"/>
    </source>
</evidence>
<name>A0A0D6LX23_9BILA</name>
<feature type="domain" description="Integrase catalytic" evidence="1">
    <location>
        <begin position="10"/>
        <end position="140"/>
    </location>
</feature>
<dbReference type="PANTHER" id="PTHR47331">
    <property type="entry name" value="PHD-TYPE DOMAIN-CONTAINING PROTEIN"/>
    <property type="match status" value="1"/>
</dbReference>
<dbReference type="AlphaFoldDB" id="A0A0D6LX23"/>
<dbReference type="InterPro" id="IPR001584">
    <property type="entry name" value="Integrase_cat-core"/>
</dbReference>
<sequence>MTDLPMKRVTRSRPFQHIGLDYFAPIPIYEENKEHADVYGCIFTCAVTRLIHLEVVSDGTTEKFLTAFRRFVARRGKPQSVTCDNASTFLLGSNIINDKLDGDTMSKAISYAMSNHLIERHHITPYSPWQGGLYERLIKSKDMDITLLLSFSEEERTDPTYLPSPDAVRLETRTQSERALQSSCSLTERYWEIWRTQYLAALREQHRRYMDQNRGCAKTPKEGEVVLLSDSSQKRK</sequence>
<dbReference type="Proteomes" id="UP000054495">
    <property type="component" value="Unassembled WGS sequence"/>
</dbReference>
<gene>
    <name evidence="2" type="ORF">ANCCEY_04319</name>
</gene>
<dbReference type="PROSITE" id="PS50994">
    <property type="entry name" value="INTEGRASE"/>
    <property type="match status" value="1"/>
</dbReference>
<evidence type="ECO:0000259" key="1">
    <source>
        <dbReference type="PROSITE" id="PS50994"/>
    </source>
</evidence>
<proteinExistence type="predicted"/>
<dbReference type="InterPro" id="IPR036397">
    <property type="entry name" value="RNaseH_sf"/>
</dbReference>
<evidence type="ECO:0000313" key="2">
    <source>
        <dbReference type="EMBL" id="EPB76610.1"/>
    </source>
</evidence>
<dbReference type="GO" id="GO:0003676">
    <property type="term" value="F:nucleic acid binding"/>
    <property type="evidence" value="ECO:0007669"/>
    <property type="project" value="InterPro"/>
</dbReference>
<organism evidence="2 3">
    <name type="scientific">Ancylostoma ceylanicum</name>
    <dbReference type="NCBI Taxonomy" id="53326"/>
    <lineage>
        <taxon>Eukaryota</taxon>
        <taxon>Metazoa</taxon>
        <taxon>Ecdysozoa</taxon>
        <taxon>Nematoda</taxon>
        <taxon>Chromadorea</taxon>
        <taxon>Rhabditida</taxon>
        <taxon>Rhabditina</taxon>
        <taxon>Rhabditomorpha</taxon>
        <taxon>Strongyloidea</taxon>
        <taxon>Ancylostomatidae</taxon>
        <taxon>Ancylostomatinae</taxon>
        <taxon>Ancylostoma</taxon>
    </lineage>
</organism>
<keyword evidence="3" id="KW-1185">Reference proteome</keyword>
<dbReference type="InterPro" id="IPR012337">
    <property type="entry name" value="RNaseH-like_sf"/>
</dbReference>
<dbReference type="Gene3D" id="3.30.420.10">
    <property type="entry name" value="Ribonuclease H-like superfamily/Ribonuclease H"/>
    <property type="match status" value="1"/>
</dbReference>
<dbReference type="EMBL" id="KE124859">
    <property type="protein sequence ID" value="EPB76610.1"/>
    <property type="molecule type" value="Genomic_DNA"/>
</dbReference>
<reference evidence="2 3" key="1">
    <citation type="submission" date="2013-05" db="EMBL/GenBank/DDBJ databases">
        <title>Draft genome of the parasitic nematode Anyclostoma ceylanicum.</title>
        <authorList>
            <person name="Mitreva M."/>
        </authorList>
    </citation>
    <scope>NUCLEOTIDE SEQUENCE [LARGE SCALE GENOMIC DNA]</scope>
</reference>
<dbReference type="SUPFAM" id="SSF53098">
    <property type="entry name" value="Ribonuclease H-like"/>
    <property type="match status" value="1"/>
</dbReference>
<accession>A0A0D6LX23</accession>
<dbReference type="GO" id="GO:0015074">
    <property type="term" value="P:DNA integration"/>
    <property type="evidence" value="ECO:0007669"/>
    <property type="project" value="InterPro"/>
</dbReference>